<dbReference type="AlphaFoldDB" id="A0A9W6ZXG5"/>
<evidence type="ECO:0000313" key="3">
    <source>
        <dbReference type="EMBL" id="GMH58785.1"/>
    </source>
</evidence>
<evidence type="ECO:0000256" key="2">
    <source>
        <dbReference type="SAM" id="Phobius"/>
    </source>
</evidence>
<comment type="caution">
    <text evidence="3">The sequence shown here is derived from an EMBL/GenBank/DDBJ whole genome shotgun (WGS) entry which is preliminary data.</text>
</comment>
<feature type="transmembrane region" description="Helical" evidence="2">
    <location>
        <begin position="129"/>
        <end position="150"/>
    </location>
</feature>
<feature type="transmembrane region" description="Helical" evidence="2">
    <location>
        <begin position="279"/>
        <end position="299"/>
    </location>
</feature>
<feature type="transmembrane region" description="Helical" evidence="2">
    <location>
        <begin position="349"/>
        <end position="370"/>
    </location>
</feature>
<feature type="transmembrane region" description="Helical" evidence="2">
    <location>
        <begin position="196"/>
        <end position="216"/>
    </location>
</feature>
<name>A0A9W6ZXG5_9STRA</name>
<feature type="transmembrane region" description="Helical" evidence="2">
    <location>
        <begin position="162"/>
        <end position="184"/>
    </location>
</feature>
<keyword evidence="2" id="KW-0472">Membrane</keyword>
<feature type="transmembrane region" description="Helical" evidence="2">
    <location>
        <begin position="105"/>
        <end position="123"/>
    </location>
</feature>
<feature type="coiled-coil region" evidence="1">
    <location>
        <begin position="5"/>
        <end position="81"/>
    </location>
</feature>
<evidence type="ECO:0000313" key="4">
    <source>
        <dbReference type="Proteomes" id="UP001162640"/>
    </source>
</evidence>
<dbReference type="Proteomes" id="UP001162640">
    <property type="component" value="Unassembled WGS sequence"/>
</dbReference>
<keyword evidence="2" id="KW-0812">Transmembrane</keyword>
<feature type="transmembrane region" description="Helical" evidence="2">
    <location>
        <begin position="319"/>
        <end position="337"/>
    </location>
</feature>
<proteinExistence type="predicted"/>
<evidence type="ECO:0000256" key="1">
    <source>
        <dbReference type="SAM" id="Coils"/>
    </source>
</evidence>
<dbReference type="SUPFAM" id="SSF57997">
    <property type="entry name" value="Tropomyosin"/>
    <property type="match status" value="1"/>
</dbReference>
<dbReference type="Gene3D" id="1.20.5.340">
    <property type="match status" value="1"/>
</dbReference>
<gene>
    <name evidence="3" type="ORF">TL16_g02684</name>
</gene>
<dbReference type="EMBL" id="BLQM01000067">
    <property type="protein sequence ID" value="GMH58785.1"/>
    <property type="molecule type" value="Genomic_DNA"/>
</dbReference>
<sequence length="409" mass="44426">MSPSLEDIASKLVILTARVDKAETRADNADARLVEADARTAKVEADNASLRERTTGVEANNAAVRSENADLKAEIEVLRAKVGKGPNAAADDGELMMRYSSRWRALLFVGGCTSTVFGVYGYAHNDERLSWFSVTLWAFSSVCLFGAAFGNPRNSRSWKEKLFIGICGLLFGVAALFEGLQLIAVVKNQATFNLGWTLVVGGITLMIVMPPAFIGANHLYSKLPDRHVSNTVKTTFKSIPQIAGSTLFVASASTRCLMKANLNDEPVAETCGNPTMPSFLVSVFLMFAWFLGYLIPPLLTGKTITWTDVMAIRMSKVEGTQFMLFGTLATFTLILFANTNEDGGDFNLFLQYLTAGLFITIISLFSLVIYESVAKPLLFPSNKTSNHELTTNPDSFNVNDTGALSIGSV</sequence>
<keyword evidence="2" id="KW-1133">Transmembrane helix</keyword>
<accession>A0A9W6ZXG5</accession>
<protein>
    <submittedName>
        <fullName evidence="3">Uncharacterized protein</fullName>
    </submittedName>
</protein>
<organism evidence="3 4">
    <name type="scientific">Triparma laevis f. inornata</name>
    <dbReference type="NCBI Taxonomy" id="1714386"/>
    <lineage>
        <taxon>Eukaryota</taxon>
        <taxon>Sar</taxon>
        <taxon>Stramenopiles</taxon>
        <taxon>Ochrophyta</taxon>
        <taxon>Bolidophyceae</taxon>
        <taxon>Parmales</taxon>
        <taxon>Triparmaceae</taxon>
        <taxon>Triparma</taxon>
    </lineage>
</organism>
<keyword evidence="1" id="KW-0175">Coiled coil</keyword>
<reference evidence="4" key="1">
    <citation type="journal article" date="2023" name="Commun. Biol.">
        <title>Genome analysis of Parmales, the sister group of diatoms, reveals the evolutionary specialization of diatoms from phago-mixotrophs to photoautotrophs.</title>
        <authorList>
            <person name="Ban H."/>
            <person name="Sato S."/>
            <person name="Yoshikawa S."/>
            <person name="Yamada K."/>
            <person name="Nakamura Y."/>
            <person name="Ichinomiya M."/>
            <person name="Sato N."/>
            <person name="Blanc-Mathieu R."/>
            <person name="Endo H."/>
            <person name="Kuwata A."/>
            <person name="Ogata H."/>
        </authorList>
    </citation>
    <scope>NUCLEOTIDE SEQUENCE [LARGE SCALE GENOMIC DNA]</scope>
</reference>